<gene>
    <name evidence="1" type="ORF">LZC94_38210</name>
</gene>
<sequence>MKIRLAYDIVREFRRFILHPEMRLFHVTVPELAVFDKVEALLQILGALEENAWHTYRLATGHTSRDPGWAERLRRLDAMYGELRRYKVHRHQAPLGPAPDVGDPLEAFAQRLGEIAQKTIAPAEGVVVLLEPTIMEGEALWQSAIARLMEDAALKRARLVVLDPVHPSLGELPARRSDRAMALFAHVGAGDVQAAIDRVLAREVRRVPDGRGPAWVERRRNDERRYEFSRGALADVPEEAANADATEVLRAGTAAEGSSLFDSVMGRLATDSVLRHEPCHEARTALERATESFVRGDVETSLTMHEELLRRHGSHLSEQDKLVLAGERARCLIALGETPNAIDLLVSTAERGEKLSLGAPVAALYASIGALHGGTEDFQRSARAYARASRIYAAAADVRMAVHTARSQGHAALNAGDPVQALAAWRDALHHLGRTEPRSEDQPLPMQVIELARALAAALEQWGDAQGAAALMGHANAIHQNFRTRAPKSARRFEN</sequence>
<accession>A0ABZ2LRW2</accession>
<keyword evidence="2" id="KW-1185">Reference proteome</keyword>
<proteinExistence type="predicted"/>
<reference evidence="1 2" key="1">
    <citation type="submission" date="2021-12" db="EMBL/GenBank/DDBJ databases">
        <title>Discovery of the Pendulisporaceae a myxobacterial family with distinct sporulation behavior and unique specialized metabolism.</title>
        <authorList>
            <person name="Garcia R."/>
            <person name="Popoff A."/>
            <person name="Bader C.D."/>
            <person name="Loehr J."/>
            <person name="Walesch S."/>
            <person name="Walt C."/>
            <person name="Boldt J."/>
            <person name="Bunk B."/>
            <person name="Haeckl F.J.F.P.J."/>
            <person name="Gunesch A.P."/>
            <person name="Birkelbach J."/>
            <person name="Nuebel U."/>
            <person name="Pietschmann T."/>
            <person name="Bach T."/>
            <person name="Mueller R."/>
        </authorList>
    </citation>
    <scope>NUCLEOTIDE SEQUENCE [LARGE SCALE GENOMIC DNA]</scope>
    <source>
        <strain evidence="1 2">MSr11954</strain>
    </source>
</reference>
<name>A0ABZ2LRW2_9BACT</name>
<dbReference type="Proteomes" id="UP001370348">
    <property type="component" value="Chromosome"/>
</dbReference>
<evidence type="ECO:0000313" key="2">
    <source>
        <dbReference type="Proteomes" id="UP001370348"/>
    </source>
</evidence>
<evidence type="ECO:0008006" key="3">
    <source>
        <dbReference type="Google" id="ProtNLM"/>
    </source>
</evidence>
<dbReference type="EMBL" id="CP089984">
    <property type="protein sequence ID" value="WXB13657.1"/>
    <property type="molecule type" value="Genomic_DNA"/>
</dbReference>
<protein>
    <recommendedName>
        <fullName evidence="3">MalT-like TPR region domain-containing protein</fullName>
    </recommendedName>
</protein>
<dbReference type="RefSeq" id="WP_394823271.1">
    <property type="nucleotide sequence ID" value="NZ_CP089984.1"/>
</dbReference>
<dbReference type="Gene3D" id="1.25.40.10">
    <property type="entry name" value="Tetratricopeptide repeat domain"/>
    <property type="match status" value="1"/>
</dbReference>
<organism evidence="1 2">
    <name type="scientific">Pendulispora albinea</name>
    <dbReference type="NCBI Taxonomy" id="2741071"/>
    <lineage>
        <taxon>Bacteria</taxon>
        <taxon>Pseudomonadati</taxon>
        <taxon>Myxococcota</taxon>
        <taxon>Myxococcia</taxon>
        <taxon>Myxococcales</taxon>
        <taxon>Sorangiineae</taxon>
        <taxon>Pendulisporaceae</taxon>
        <taxon>Pendulispora</taxon>
    </lineage>
</organism>
<evidence type="ECO:0000313" key="1">
    <source>
        <dbReference type="EMBL" id="WXB13657.1"/>
    </source>
</evidence>
<dbReference type="InterPro" id="IPR011990">
    <property type="entry name" value="TPR-like_helical_dom_sf"/>
</dbReference>
<dbReference type="SUPFAM" id="SSF48452">
    <property type="entry name" value="TPR-like"/>
    <property type="match status" value="1"/>
</dbReference>